<dbReference type="SUPFAM" id="SSF53649">
    <property type="entry name" value="Alkaline phosphatase-like"/>
    <property type="match status" value="2"/>
</dbReference>
<keyword evidence="11" id="KW-0812">Transmembrane</keyword>
<dbReference type="PRINTS" id="PR00113">
    <property type="entry name" value="ALKPHPHTASE"/>
</dbReference>
<dbReference type="InterPro" id="IPR001952">
    <property type="entry name" value="Alkaline_phosphatase"/>
</dbReference>
<evidence type="ECO:0000256" key="11">
    <source>
        <dbReference type="SAM" id="Phobius"/>
    </source>
</evidence>
<dbReference type="InterPro" id="IPR017850">
    <property type="entry name" value="Alkaline_phosphatase_core_sf"/>
</dbReference>
<dbReference type="InterPro" id="IPR018299">
    <property type="entry name" value="Alkaline_phosphatase_AS"/>
</dbReference>
<evidence type="ECO:0000256" key="5">
    <source>
        <dbReference type="ARBA" id="ARBA00022833"/>
    </source>
</evidence>
<feature type="binding site" evidence="8">
    <location>
        <position position="424"/>
    </location>
    <ligand>
        <name>Mg(2+)</name>
        <dbReference type="ChEBI" id="CHEBI:18420"/>
    </ligand>
</feature>
<dbReference type="GO" id="GO:0046872">
    <property type="term" value="F:metal ion binding"/>
    <property type="evidence" value="ECO:0007669"/>
    <property type="project" value="UniProtKB-KW"/>
</dbReference>
<reference evidence="13" key="1">
    <citation type="submission" date="2022-11" db="UniProtKB">
        <authorList>
            <consortium name="WormBaseParasite"/>
        </authorList>
    </citation>
    <scope>IDENTIFICATION</scope>
</reference>
<evidence type="ECO:0000313" key="12">
    <source>
        <dbReference type="Proteomes" id="UP000887566"/>
    </source>
</evidence>
<keyword evidence="12" id="KW-1185">Reference proteome</keyword>
<feature type="active site" description="Phosphoserine intermediate" evidence="7">
    <location>
        <position position="361"/>
    </location>
</feature>
<dbReference type="AlphaFoldDB" id="A0A914XNY0"/>
<evidence type="ECO:0000256" key="9">
    <source>
        <dbReference type="RuleBase" id="RU003946"/>
    </source>
</evidence>
<dbReference type="WBParaSite" id="PSAMB.scaffold9272size5152.g32269.t1">
    <property type="protein sequence ID" value="PSAMB.scaffold9272size5152.g32269.t1"/>
    <property type="gene ID" value="PSAMB.scaffold9272size5152.g32269"/>
</dbReference>
<dbReference type="SMART" id="SM00098">
    <property type="entry name" value="alkPPc"/>
    <property type="match status" value="1"/>
</dbReference>
<evidence type="ECO:0000256" key="4">
    <source>
        <dbReference type="ARBA" id="ARBA00022801"/>
    </source>
</evidence>
<dbReference type="PROSITE" id="PS00123">
    <property type="entry name" value="ALKALINE_PHOSPHATASE"/>
    <property type="match status" value="1"/>
</dbReference>
<dbReference type="CDD" id="cd16012">
    <property type="entry name" value="ALP"/>
    <property type="match status" value="1"/>
</dbReference>
<dbReference type="PANTHER" id="PTHR11596:SF83">
    <property type="entry name" value="ALKALINE PHOSPHATASE 4"/>
    <property type="match status" value="1"/>
</dbReference>
<evidence type="ECO:0000256" key="10">
    <source>
        <dbReference type="RuleBase" id="RU003947"/>
    </source>
</evidence>
<dbReference type="Proteomes" id="UP000887566">
    <property type="component" value="Unplaced"/>
</dbReference>
<dbReference type="Gene3D" id="3.40.720.10">
    <property type="entry name" value="Alkaline Phosphatase, subunit A"/>
    <property type="match status" value="2"/>
</dbReference>
<evidence type="ECO:0000256" key="6">
    <source>
        <dbReference type="ARBA" id="ARBA00022842"/>
    </source>
</evidence>
<feature type="binding site" evidence="8">
    <location>
        <position position="311"/>
    </location>
    <ligand>
        <name>Zn(2+)</name>
        <dbReference type="ChEBI" id="CHEBI:29105"/>
        <label>2</label>
    </ligand>
</feature>
<keyword evidence="5 8" id="KW-0862">Zinc</keyword>
<feature type="binding site" evidence="8">
    <location>
        <position position="582"/>
    </location>
    <ligand>
        <name>Mg(2+)</name>
        <dbReference type="ChEBI" id="CHEBI:18420"/>
    </ligand>
</feature>
<feature type="binding site" evidence="8">
    <location>
        <position position="422"/>
    </location>
    <ligand>
        <name>Mg(2+)</name>
        <dbReference type="ChEBI" id="CHEBI:18420"/>
    </ligand>
</feature>
<keyword evidence="11" id="KW-0472">Membrane</keyword>
<evidence type="ECO:0000256" key="7">
    <source>
        <dbReference type="PIRSR" id="PIRSR601952-1"/>
    </source>
</evidence>
<keyword evidence="11" id="KW-1133">Transmembrane helix</keyword>
<evidence type="ECO:0000256" key="8">
    <source>
        <dbReference type="PIRSR" id="PIRSR601952-2"/>
    </source>
</evidence>
<feature type="binding site" evidence="8">
    <location>
        <position position="587"/>
    </location>
    <ligand>
        <name>Zn(2+)</name>
        <dbReference type="ChEBI" id="CHEBI:29105"/>
        <label>2</label>
    </ligand>
</feature>
<keyword evidence="4 10" id="KW-0378">Hydrolase</keyword>
<evidence type="ECO:0000313" key="13">
    <source>
        <dbReference type="WBParaSite" id="PSAMB.scaffold9272size5152.g32269.t1"/>
    </source>
</evidence>
<evidence type="ECO:0000256" key="1">
    <source>
        <dbReference type="ARBA" id="ARBA00005984"/>
    </source>
</evidence>
<dbReference type="GO" id="GO:0004035">
    <property type="term" value="F:alkaline phosphatase activity"/>
    <property type="evidence" value="ECO:0007669"/>
    <property type="project" value="UniProtKB-EC"/>
</dbReference>
<comment type="similarity">
    <text evidence="1 9">Belongs to the alkaline phosphatase family.</text>
</comment>
<feature type="transmembrane region" description="Helical" evidence="11">
    <location>
        <begin position="221"/>
        <end position="240"/>
    </location>
</feature>
<comment type="cofactor">
    <cofactor evidence="8">
        <name>Zn(2+)</name>
        <dbReference type="ChEBI" id="CHEBI:29105"/>
    </cofactor>
    <text evidence="8">Binds 2 Zn(2+) ions.</text>
</comment>
<organism evidence="12 13">
    <name type="scientific">Plectus sambesii</name>
    <dbReference type="NCBI Taxonomy" id="2011161"/>
    <lineage>
        <taxon>Eukaryota</taxon>
        <taxon>Metazoa</taxon>
        <taxon>Ecdysozoa</taxon>
        <taxon>Nematoda</taxon>
        <taxon>Chromadorea</taxon>
        <taxon>Plectida</taxon>
        <taxon>Plectina</taxon>
        <taxon>Plectoidea</taxon>
        <taxon>Plectidae</taxon>
        <taxon>Plectus</taxon>
    </lineage>
</organism>
<feature type="binding site" evidence="8">
    <location>
        <position position="591"/>
    </location>
    <ligand>
        <name>Zn(2+)</name>
        <dbReference type="ChEBI" id="CHEBI:29105"/>
        <label>2</label>
    </ligand>
</feature>
<name>A0A914XNY0_9BILA</name>
<dbReference type="EC" id="3.1.3.1" evidence="2 10"/>
<accession>A0A914XNY0</accession>
<keyword evidence="3 8" id="KW-0479">Metal-binding</keyword>
<keyword evidence="6 8" id="KW-0460">Magnesium</keyword>
<comment type="catalytic activity">
    <reaction evidence="10">
        <text>a phosphate monoester + H2O = an alcohol + phosphate</text>
        <dbReference type="Rhea" id="RHEA:15017"/>
        <dbReference type="ChEBI" id="CHEBI:15377"/>
        <dbReference type="ChEBI" id="CHEBI:30879"/>
        <dbReference type="ChEBI" id="CHEBI:43474"/>
        <dbReference type="ChEBI" id="CHEBI:67140"/>
        <dbReference type="EC" id="3.1.3.1"/>
    </reaction>
</comment>
<dbReference type="Pfam" id="PF00245">
    <property type="entry name" value="Alk_phosphatase"/>
    <property type="match status" value="2"/>
</dbReference>
<comment type="cofactor">
    <cofactor evidence="8">
        <name>Mg(2+)</name>
        <dbReference type="ChEBI" id="CHEBI:18420"/>
    </cofactor>
    <text evidence="8">Binds 1 Mg(2+) ion.</text>
</comment>
<evidence type="ECO:0000256" key="2">
    <source>
        <dbReference type="ARBA" id="ARBA00012647"/>
    </source>
</evidence>
<proteinExistence type="inferred from homology"/>
<evidence type="ECO:0000256" key="3">
    <source>
        <dbReference type="ARBA" id="ARBA00022723"/>
    </source>
</evidence>
<sequence length="603" mass="66386">MTAAAIRILQKNEKGYLLLVEGGVIDLALHQNYAKFAIAEVLAMEKAVETARKMTNRDDTLVIVTADHSHTLTMPGYMSRNISIFGSKIQEWGKLDDLPNSALVFANGPSALRHTNGTETIQRLNLSTVDTEDLYFRQPAFIPLIEETHGGEDVGIWADGPEARLFTGTMENTFIAHAIACALCLNERMCKYCKYDDLADVTKGHDANANANADHCSRQELLLLLTTAFTIGSFVILLIIRVMRAINQYSTAIFCAVFALCASIDGGPGSSQVSQEYWLQQAESKLLNHRARQGSREHQKRAKNVIIFIGDGMGPAVVTATRIYRGQKEKRDNDQDSLFWEDFPHGGLVKTHSLNQHVTDSGASATAMFYGRKVNSRTLGVDGTVRQSDCSAVDNGKIESIASMALKNGMSVGFVTTTSVTDATPAALFAHTAQRGIESDFDAQKFKLTGCVDIAKQLVDYYPGNQFKVILGGGSRKMMPNNTENNPEESELIGERLDGRNLVEDWKSGSGRRSVVWNRDELLGTDYDKTDFLMGMFAPKRLPYELDAALKNKTNYPKLSEMTEAAIKVLRKNPNGFLLLVEGALIDSALHANYAKFAVTETL</sequence>
<protein>
    <recommendedName>
        <fullName evidence="2 10">Alkaline phosphatase</fullName>
        <ecNumber evidence="2 10">3.1.3.1</ecNumber>
    </recommendedName>
</protein>
<dbReference type="PANTHER" id="PTHR11596">
    <property type="entry name" value="ALKALINE PHOSPHATASE"/>
    <property type="match status" value="1"/>
</dbReference>
<feature type="binding site" evidence="8">
    <location>
        <position position="311"/>
    </location>
    <ligand>
        <name>Mg(2+)</name>
        <dbReference type="ChEBI" id="CHEBI:18420"/>
    </ligand>
</feature>